<comment type="subcellular location">
    <subcellularLocation>
        <location evidence="1">Cell membrane</location>
        <topology evidence="1">Peripheral membrane protein</topology>
    </subcellularLocation>
    <subcellularLocation>
        <location evidence="2">Golgi apparatus membrane</location>
        <topology evidence="2">Peripheral membrane protein</topology>
    </subcellularLocation>
</comment>
<proteinExistence type="inferred from homology"/>
<dbReference type="SMART" id="SM00516">
    <property type="entry name" value="SEC14"/>
    <property type="match status" value="1"/>
</dbReference>
<evidence type="ECO:0000256" key="2">
    <source>
        <dbReference type="ARBA" id="ARBA00004395"/>
    </source>
</evidence>
<dbReference type="InterPro" id="IPR036273">
    <property type="entry name" value="CRAL/TRIO_N_dom_sf"/>
</dbReference>
<feature type="compositionally biased region" description="Acidic residues" evidence="7">
    <location>
        <begin position="1"/>
        <end position="10"/>
    </location>
</feature>
<dbReference type="GO" id="GO:0000139">
    <property type="term" value="C:Golgi membrane"/>
    <property type="evidence" value="ECO:0007669"/>
    <property type="project" value="UniProtKB-SubCell"/>
</dbReference>
<reference evidence="9" key="1">
    <citation type="journal article" date="2021" name="J. Hered.">
        <title>Genome Assembly of Salicaceae Populus deltoides (Eastern Cottonwood) I-69 Based on Nanopore Sequencing and Hi-C Technologies.</title>
        <authorList>
            <person name="Bai S."/>
            <person name="Wu H."/>
            <person name="Zhang J."/>
            <person name="Pan Z."/>
            <person name="Zhao W."/>
            <person name="Li Z."/>
            <person name="Tong C."/>
        </authorList>
    </citation>
    <scope>NUCLEOTIDE SEQUENCE</scope>
    <source>
        <tissue evidence="9">Leaf</tissue>
    </source>
</reference>
<evidence type="ECO:0000256" key="4">
    <source>
        <dbReference type="ARBA" id="ARBA00023034"/>
    </source>
</evidence>
<evidence type="ECO:0000259" key="8">
    <source>
        <dbReference type="PROSITE" id="PS50191"/>
    </source>
</evidence>
<organism evidence="9 10">
    <name type="scientific">Populus deltoides</name>
    <name type="common">Eastern poplar</name>
    <name type="synonym">Eastern cottonwood</name>
    <dbReference type="NCBI Taxonomy" id="3696"/>
    <lineage>
        <taxon>Eukaryota</taxon>
        <taxon>Viridiplantae</taxon>
        <taxon>Streptophyta</taxon>
        <taxon>Embryophyta</taxon>
        <taxon>Tracheophyta</taxon>
        <taxon>Spermatophyta</taxon>
        <taxon>Magnoliopsida</taxon>
        <taxon>eudicotyledons</taxon>
        <taxon>Gunneridae</taxon>
        <taxon>Pentapetalae</taxon>
        <taxon>rosids</taxon>
        <taxon>fabids</taxon>
        <taxon>Malpighiales</taxon>
        <taxon>Salicaceae</taxon>
        <taxon>Saliceae</taxon>
        <taxon>Populus</taxon>
    </lineage>
</organism>
<keyword evidence="10" id="KW-1185">Reference proteome</keyword>
<evidence type="ECO:0000313" key="10">
    <source>
        <dbReference type="Proteomes" id="UP000807159"/>
    </source>
</evidence>
<protein>
    <recommendedName>
        <fullName evidence="8">CRAL-TRIO domain-containing protein</fullName>
    </recommendedName>
</protein>
<dbReference type="Gene3D" id="3.40.525.10">
    <property type="entry name" value="CRAL-TRIO lipid binding domain"/>
    <property type="match status" value="1"/>
</dbReference>
<dbReference type="InterPro" id="IPR001251">
    <property type="entry name" value="CRAL-TRIO_dom"/>
</dbReference>
<dbReference type="PANTHER" id="PTHR45657">
    <property type="entry name" value="CRAL-TRIO DOMAIN-CONTAINING PROTEIN YKL091C-RELATED"/>
    <property type="match status" value="1"/>
</dbReference>
<dbReference type="GO" id="GO:0015031">
    <property type="term" value="P:protein transport"/>
    <property type="evidence" value="ECO:0007669"/>
    <property type="project" value="UniProtKB-KW"/>
</dbReference>
<dbReference type="InterPro" id="IPR011074">
    <property type="entry name" value="CRAL/TRIO_N_dom"/>
</dbReference>
<comment type="similarity">
    <text evidence="5">Belongs to the SFH family.</text>
</comment>
<dbReference type="GO" id="GO:0005886">
    <property type="term" value="C:plasma membrane"/>
    <property type="evidence" value="ECO:0007669"/>
    <property type="project" value="UniProtKB-SubCell"/>
</dbReference>
<dbReference type="SMART" id="SM01100">
    <property type="entry name" value="CRAL_TRIO_N"/>
    <property type="match status" value="1"/>
</dbReference>
<dbReference type="Gene3D" id="1.10.8.20">
    <property type="entry name" value="N-terminal domain of phosphatidylinositol transfer protein sec14p"/>
    <property type="match status" value="1"/>
</dbReference>
<dbReference type="SUPFAM" id="SSF52087">
    <property type="entry name" value="CRAL/TRIO domain"/>
    <property type="match status" value="2"/>
</dbReference>
<dbReference type="Proteomes" id="UP000807159">
    <property type="component" value="Chromosome 3"/>
</dbReference>
<evidence type="ECO:0000256" key="1">
    <source>
        <dbReference type="ARBA" id="ARBA00004202"/>
    </source>
</evidence>
<accession>A0A8T2Z9L3</accession>
<evidence type="ECO:0000256" key="7">
    <source>
        <dbReference type="SAM" id="MobiDB-lite"/>
    </source>
</evidence>
<feature type="region of interest" description="Disordered" evidence="7">
    <location>
        <begin position="1"/>
        <end position="55"/>
    </location>
</feature>
<dbReference type="InterPro" id="IPR051026">
    <property type="entry name" value="PI/PC_transfer"/>
</dbReference>
<evidence type="ECO:0000313" key="9">
    <source>
        <dbReference type="EMBL" id="KAH8514107.1"/>
    </source>
</evidence>
<feature type="coiled-coil region" evidence="6">
    <location>
        <begin position="439"/>
        <end position="466"/>
    </location>
</feature>
<gene>
    <name evidence="9" type="ORF">H0E87_007097</name>
</gene>
<dbReference type="InterPro" id="IPR036865">
    <property type="entry name" value="CRAL-TRIO_dom_sf"/>
</dbReference>
<sequence>MRGSGEGEESSDSKRSQLGKVRTKSIHPPIESQWLFHPPEENKPSSSLPKPGIKSMLNYPRKIRNSLKKLGRGKSLRIVLEGVRDPKYEQLVDSLREQLFVEGHLMERQTDYHSLLRFLRMRDFDLSKAKDMFVQYLAWREEYGVDEILKEFKFEEYAEVKKRYLHGYHGVDRNGRPIYIERLGMVDLNALLQATTVDRFVRYHVSEQEKTLNIRFPACSIAAKRHIASITSILDVKGVGMSNFSKTARSLFMEIQKIDSNYYPEETSHSSSDSCNHAVERCTSAIVRICTGLLLSNILLKQMILNRLFIVNAGNGFKMLWKALGAFLDARTLAKIHVLGYNYLSNLLEVIDQSNLPSFLGGDCTCSDDGGCLFSDKGPWQNPEILEMLQSTSIMEEIYDSEADSDVASEEAMETSQNEDCGDGGNTEAQKIHALEVVLMDTNKEIQALKTTLDNTKAVLERLEQHIEALRV</sequence>
<feature type="region of interest" description="Disordered" evidence="7">
    <location>
        <begin position="405"/>
        <end position="427"/>
    </location>
</feature>
<keyword evidence="3" id="KW-0813">Transport</keyword>
<comment type="caution">
    <text evidence="9">The sequence shown here is derived from an EMBL/GenBank/DDBJ whole genome shotgun (WGS) entry which is preliminary data.</text>
</comment>
<dbReference type="AlphaFoldDB" id="A0A8T2Z9L3"/>
<dbReference type="Pfam" id="PF00650">
    <property type="entry name" value="CRAL_TRIO"/>
    <property type="match status" value="2"/>
</dbReference>
<dbReference type="CDD" id="cd00170">
    <property type="entry name" value="SEC14"/>
    <property type="match status" value="1"/>
</dbReference>
<keyword evidence="4" id="KW-0333">Golgi apparatus</keyword>
<dbReference type="EMBL" id="JACEGQ020000003">
    <property type="protein sequence ID" value="KAH8514107.1"/>
    <property type="molecule type" value="Genomic_DNA"/>
</dbReference>
<evidence type="ECO:0000256" key="3">
    <source>
        <dbReference type="ARBA" id="ARBA00022927"/>
    </source>
</evidence>
<keyword evidence="6" id="KW-0175">Coiled coil</keyword>
<evidence type="ECO:0000256" key="6">
    <source>
        <dbReference type="SAM" id="Coils"/>
    </source>
</evidence>
<name>A0A8T2Z9L3_POPDE</name>
<dbReference type="PANTHER" id="PTHR45657:SF50">
    <property type="entry name" value="PHOSPHATIDYLINOSITOL_PHOSPHATIDYLCHOLINE TRANSFER PROTEIN SFH11"/>
    <property type="match status" value="1"/>
</dbReference>
<keyword evidence="3" id="KW-0653">Protein transport</keyword>
<feature type="domain" description="CRAL-TRIO" evidence="8">
    <location>
        <begin position="156"/>
        <end position="368"/>
    </location>
</feature>
<dbReference type="SUPFAM" id="SSF46938">
    <property type="entry name" value="CRAL/TRIO N-terminal domain"/>
    <property type="match status" value="1"/>
</dbReference>
<evidence type="ECO:0000256" key="5">
    <source>
        <dbReference type="ARBA" id="ARBA00038020"/>
    </source>
</evidence>
<dbReference type="PROSITE" id="PS50191">
    <property type="entry name" value="CRAL_TRIO"/>
    <property type="match status" value="1"/>
</dbReference>